<evidence type="ECO:0000256" key="2">
    <source>
        <dbReference type="RuleBase" id="RU003707"/>
    </source>
</evidence>
<proteinExistence type="inferred from homology"/>
<comment type="similarity">
    <text evidence="1 2">Belongs to the enoyl-CoA hydratase/isomerase family.</text>
</comment>
<dbReference type="RefSeq" id="WP_377395748.1">
    <property type="nucleotide sequence ID" value="NZ_JBHSAN010000054.1"/>
</dbReference>
<dbReference type="Gene3D" id="3.90.226.10">
    <property type="entry name" value="2-enoyl-CoA Hydratase, Chain A, domain 1"/>
    <property type="match status" value="1"/>
</dbReference>
<reference evidence="4" key="1">
    <citation type="journal article" date="2019" name="Int. J. Syst. Evol. Microbiol.">
        <title>The Global Catalogue of Microorganisms (GCM) 10K type strain sequencing project: providing services to taxonomists for standard genome sequencing and annotation.</title>
        <authorList>
            <consortium name="The Broad Institute Genomics Platform"/>
            <consortium name="The Broad Institute Genome Sequencing Center for Infectious Disease"/>
            <person name="Wu L."/>
            <person name="Ma J."/>
        </authorList>
    </citation>
    <scope>NUCLEOTIDE SEQUENCE [LARGE SCALE GENOMIC DNA]</scope>
    <source>
        <strain evidence="4">IBRC-M 10906</strain>
    </source>
</reference>
<dbReference type="Proteomes" id="UP001597478">
    <property type="component" value="Unassembled WGS sequence"/>
</dbReference>
<dbReference type="InterPro" id="IPR018376">
    <property type="entry name" value="Enoyl-CoA_hyd/isom_CS"/>
</dbReference>
<dbReference type="InterPro" id="IPR029045">
    <property type="entry name" value="ClpP/crotonase-like_dom_sf"/>
</dbReference>
<sequence>MDTSALSSASLTVSTEGSVTVVRMHHGEDSRFHPLLLDALDGVLTSIEDGDEAGALVLTGTGKFFSNGLDLEYLGSHPDDAEATLARVHGLFARVLALPVPTVAAVNGHAFAAGAMLMLACDVAIMRADRGYVCLPESDLGLPFTPGMNALLTARLSPPVAHEAMVTGRRYPAAEAKAAGIVSEVAAEADVLGDAVARAASLAGKPRHALGQIKRDLYRSALDVLTGSTVGS</sequence>
<keyword evidence="4" id="KW-1185">Reference proteome</keyword>
<dbReference type="PANTHER" id="PTHR11941">
    <property type="entry name" value="ENOYL-COA HYDRATASE-RELATED"/>
    <property type="match status" value="1"/>
</dbReference>
<accession>A0ABW5WI16</accession>
<name>A0ABW5WI16_9PSEU</name>
<evidence type="ECO:0000313" key="3">
    <source>
        <dbReference type="EMBL" id="MFD2802829.1"/>
    </source>
</evidence>
<dbReference type="PANTHER" id="PTHR11941:SF75">
    <property type="entry name" value="ENOYL-COA HYDRATASE_ISOMERASE FAMILY PROTEIN"/>
    <property type="match status" value="1"/>
</dbReference>
<evidence type="ECO:0000256" key="1">
    <source>
        <dbReference type="ARBA" id="ARBA00005254"/>
    </source>
</evidence>
<dbReference type="PROSITE" id="PS00166">
    <property type="entry name" value="ENOYL_COA_HYDRATASE"/>
    <property type="match status" value="1"/>
</dbReference>
<dbReference type="Pfam" id="PF00378">
    <property type="entry name" value="ECH_1"/>
    <property type="match status" value="1"/>
</dbReference>
<dbReference type="SUPFAM" id="SSF52096">
    <property type="entry name" value="ClpP/crotonase"/>
    <property type="match status" value="1"/>
</dbReference>
<dbReference type="CDD" id="cd06558">
    <property type="entry name" value="crotonase-like"/>
    <property type="match status" value="1"/>
</dbReference>
<gene>
    <name evidence="3" type="ORF">ACFS2C_25890</name>
</gene>
<evidence type="ECO:0000313" key="4">
    <source>
        <dbReference type="Proteomes" id="UP001597478"/>
    </source>
</evidence>
<dbReference type="InterPro" id="IPR001753">
    <property type="entry name" value="Enoyl-CoA_hydra/iso"/>
</dbReference>
<protein>
    <submittedName>
        <fullName evidence="3">Enoyl-CoA hydratase/isomerase family protein</fullName>
    </submittedName>
</protein>
<comment type="caution">
    <text evidence="3">The sequence shown here is derived from an EMBL/GenBank/DDBJ whole genome shotgun (WGS) entry which is preliminary data.</text>
</comment>
<organism evidence="3 4">
    <name type="scientific">Prauserella oleivorans</name>
    <dbReference type="NCBI Taxonomy" id="1478153"/>
    <lineage>
        <taxon>Bacteria</taxon>
        <taxon>Bacillati</taxon>
        <taxon>Actinomycetota</taxon>
        <taxon>Actinomycetes</taxon>
        <taxon>Pseudonocardiales</taxon>
        <taxon>Pseudonocardiaceae</taxon>
        <taxon>Prauserella</taxon>
    </lineage>
</organism>
<dbReference type="EMBL" id="JBHUOF010000049">
    <property type="protein sequence ID" value="MFD2802829.1"/>
    <property type="molecule type" value="Genomic_DNA"/>
</dbReference>